<evidence type="ECO:0000256" key="1">
    <source>
        <dbReference type="ARBA" id="ARBA00008315"/>
    </source>
</evidence>
<comment type="similarity">
    <text evidence="1">Belongs to the CFAP97 family.</text>
</comment>
<reference evidence="3 4" key="1">
    <citation type="journal article" date="2013" name="Curr. Biol.">
        <title>The Genome of the Foraminiferan Reticulomyxa filosa.</title>
        <authorList>
            <person name="Glockner G."/>
            <person name="Hulsmann N."/>
            <person name="Schleicher M."/>
            <person name="Noegel A.A."/>
            <person name="Eichinger L."/>
            <person name="Gallinger C."/>
            <person name="Pawlowski J."/>
            <person name="Sierra R."/>
            <person name="Euteneuer U."/>
            <person name="Pillet L."/>
            <person name="Moustafa A."/>
            <person name="Platzer M."/>
            <person name="Groth M."/>
            <person name="Szafranski K."/>
            <person name="Schliwa M."/>
        </authorList>
    </citation>
    <scope>NUCLEOTIDE SEQUENCE [LARGE SCALE GENOMIC DNA]</scope>
</reference>
<feature type="compositionally biased region" description="Basic residues" evidence="2">
    <location>
        <begin position="190"/>
        <end position="201"/>
    </location>
</feature>
<dbReference type="InterPro" id="IPR029488">
    <property type="entry name" value="Hmw/CFAP97"/>
</dbReference>
<gene>
    <name evidence="3" type="ORF">RFI_12085</name>
</gene>
<protein>
    <submittedName>
        <fullName evidence="3">TPR Domain containing protein</fullName>
    </submittedName>
</protein>
<evidence type="ECO:0000256" key="2">
    <source>
        <dbReference type="SAM" id="MobiDB-lite"/>
    </source>
</evidence>
<comment type="caution">
    <text evidence="3">The sequence shown here is derived from an EMBL/GenBank/DDBJ whole genome shotgun (WGS) entry which is preliminary data.</text>
</comment>
<dbReference type="AlphaFoldDB" id="X6NI77"/>
<evidence type="ECO:0000313" key="3">
    <source>
        <dbReference type="EMBL" id="ETO25057.1"/>
    </source>
</evidence>
<feature type="compositionally biased region" description="Basic and acidic residues" evidence="2">
    <location>
        <begin position="177"/>
        <end position="189"/>
    </location>
</feature>
<dbReference type="Pfam" id="PF13879">
    <property type="entry name" value="Hmw_CFAP97"/>
    <property type="match status" value="1"/>
</dbReference>
<sequence length="276" mass="33458">MPKISLWNRFNPENGLHLAAREKKQKDLCEKIICSKSWLDKNLFIIVFFGKIILNFFYFKKEEVERRREISQQNQKLLKTLNNIAQRKPKRYKKRELIKSNAEYLKKQKQMQIDQENQQLVKKLLESKGHIDSNQLTYDWNLHNTILENRFKTKNFKKKFRPKKSFQAIKCCENSYSKEETPPNIDNKKKQSVKQRQRRSQFVKNDPNFNRLRTALPLSKCKKIRNNNNILNDTESDVLSDWETDELWKQKEFILHQEREKEKLFDINFTHLLPKI</sequence>
<dbReference type="Proteomes" id="UP000023152">
    <property type="component" value="Unassembled WGS sequence"/>
</dbReference>
<keyword evidence="4" id="KW-1185">Reference proteome</keyword>
<dbReference type="EMBL" id="ASPP01008769">
    <property type="protein sequence ID" value="ETO25057.1"/>
    <property type="molecule type" value="Genomic_DNA"/>
</dbReference>
<evidence type="ECO:0000313" key="4">
    <source>
        <dbReference type="Proteomes" id="UP000023152"/>
    </source>
</evidence>
<accession>X6NI77</accession>
<organism evidence="3 4">
    <name type="scientific">Reticulomyxa filosa</name>
    <dbReference type="NCBI Taxonomy" id="46433"/>
    <lineage>
        <taxon>Eukaryota</taxon>
        <taxon>Sar</taxon>
        <taxon>Rhizaria</taxon>
        <taxon>Retaria</taxon>
        <taxon>Foraminifera</taxon>
        <taxon>Monothalamids</taxon>
        <taxon>Reticulomyxidae</taxon>
        <taxon>Reticulomyxa</taxon>
    </lineage>
</organism>
<feature type="region of interest" description="Disordered" evidence="2">
    <location>
        <begin position="177"/>
        <end position="205"/>
    </location>
</feature>
<proteinExistence type="inferred from homology"/>
<name>X6NI77_RETFI</name>